<dbReference type="PIRSF" id="PIRSF031134">
    <property type="entry name" value="MTRK"/>
    <property type="match status" value="1"/>
</dbReference>
<evidence type="ECO:0000256" key="6">
    <source>
        <dbReference type="ARBA" id="ARBA00022777"/>
    </source>
</evidence>
<dbReference type="PANTHER" id="PTHR34273">
    <property type="entry name" value="METHYLTHIORIBOSE KINASE"/>
    <property type="match status" value="1"/>
</dbReference>
<sequence>MEKFAAHTLLSHSEVKNYLIDTLQLFEENTPLIIEEIGDGNINYVFKATDSAAEKSIIVKQSDTLLRSSGRPLDISRNKIEADILKLYHQLVPTYVPEVYAYDEKLALIVMEDISACKNLRHELMVEQTFPTFAEDISTFLVTTLLSTTDLCWDKKEKKQMVKAFTNIDMCDISEDLVFTEPYNNYKNRNVIIEDNQEFVETHIYNNQALIGEVAQLRSNFMNNAQALLHGDLHSGSIFVSQSAMKVIDPEFAFYGPMGYDIGNVIGNLFFPLARAANYSANEAFSQWLTDTIETIYDLVESKLTLAYDQKVTLSLYQNEAFKAHYIKEIMADSLGYAGTEIIRRIIGDSKVAEISEAPDGTQRVLMERHLLKFAEALILNRSEITTGKELLELYRVSAPLAQQNGG</sequence>
<evidence type="ECO:0000256" key="5">
    <source>
        <dbReference type="ARBA" id="ARBA00022741"/>
    </source>
</evidence>
<dbReference type="GO" id="GO:0046522">
    <property type="term" value="F:S-methyl-5-thioribose kinase activity"/>
    <property type="evidence" value="ECO:0007669"/>
    <property type="project" value="UniProtKB-EC"/>
</dbReference>
<dbReference type="InterPro" id="IPR011009">
    <property type="entry name" value="Kinase-like_dom_sf"/>
</dbReference>
<evidence type="ECO:0000256" key="4">
    <source>
        <dbReference type="ARBA" id="ARBA00022679"/>
    </source>
</evidence>
<keyword evidence="10" id="KW-1185">Reference proteome</keyword>
<dbReference type="NCBIfam" id="TIGR01767">
    <property type="entry name" value="MTRK"/>
    <property type="match status" value="1"/>
</dbReference>
<reference evidence="9 10" key="1">
    <citation type="submission" date="2020-12" db="EMBL/GenBank/DDBJ databases">
        <title>Vagococcus allomyrinae sp. nov. and Enterococcus lavae sp. nov., isolated from the larvae of Allomyrina dichotoma.</title>
        <authorList>
            <person name="Lee S.D."/>
        </authorList>
    </citation>
    <scope>NUCLEOTIDE SEQUENCE [LARGE SCALE GENOMIC DNA]</scope>
    <source>
        <strain evidence="9 10">BWM-S5</strain>
    </source>
</reference>
<evidence type="ECO:0000256" key="2">
    <source>
        <dbReference type="ARBA" id="ARBA00011738"/>
    </source>
</evidence>
<dbReference type="Pfam" id="PF01636">
    <property type="entry name" value="APH"/>
    <property type="match status" value="1"/>
</dbReference>
<dbReference type="Gene3D" id="3.30.200.20">
    <property type="entry name" value="Phosphorylase Kinase, domain 1"/>
    <property type="match status" value="1"/>
</dbReference>
<accession>A0ABS4CIX6</accession>
<dbReference type="Gene3D" id="3.90.1200.10">
    <property type="match status" value="1"/>
</dbReference>
<dbReference type="EC" id="2.7.1.100" evidence="3"/>
<dbReference type="PANTHER" id="PTHR34273:SF2">
    <property type="entry name" value="METHYLTHIORIBOSE KINASE"/>
    <property type="match status" value="1"/>
</dbReference>
<dbReference type="InterPro" id="IPR002575">
    <property type="entry name" value="Aminoglycoside_PTrfase"/>
</dbReference>
<keyword evidence="6 9" id="KW-0418">Kinase</keyword>
<dbReference type="RefSeq" id="WP_209556802.1">
    <property type="nucleotide sequence ID" value="NZ_JAEDXU010000003.1"/>
</dbReference>
<evidence type="ECO:0000256" key="7">
    <source>
        <dbReference type="ARBA" id="ARBA00022840"/>
    </source>
</evidence>
<comment type="subunit">
    <text evidence="2">Homodimer.</text>
</comment>
<name>A0ABS4CIX6_9ENTE</name>
<dbReference type="EMBL" id="JAEDXU010000003">
    <property type="protein sequence ID" value="MBP1045970.1"/>
    <property type="molecule type" value="Genomic_DNA"/>
</dbReference>
<evidence type="ECO:0000256" key="3">
    <source>
        <dbReference type="ARBA" id="ARBA00012128"/>
    </source>
</evidence>
<keyword evidence="4 9" id="KW-0808">Transferase</keyword>
<dbReference type="SUPFAM" id="SSF56112">
    <property type="entry name" value="Protein kinase-like (PK-like)"/>
    <property type="match status" value="1"/>
</dbReference>
<comment type="caution">
    <text evidence="9">The sequence shown here is derived from an EMBL/GenBank/DDBJ whole genome shotgun (WGS) entry which is preliminary data.</text>
</comment>
<evidence type="ECO:0000313" key="9">
    <source>
        <dbReference type="EMBL" id="MBP1045970.1"/>
    </source>
</evidence>
<dbReference type="Proteomes" id="UP000673375">
    <property type="component" value="Unassembled WGS sequence"/>
</dbReference>
<keyword evidence="5" id="KW-0547">Nucleotide-binding</keyword>
<evidence type="ECO:0000313" key="10">
    <source>
        <dbReference type="Proteomes" id="UP000673375"/>
    </source>
</evidence>
<organism evidence="9 10">
    <name type="scientific">Enterococcus larvae</name>
    <dbReference type="NCBI Taxonomy" id="2794352"/>
    <lineage>
        <taxon>Bacteria</taxon>
        <taxon>Bacillati</taxon>
        <taxon>Bacillota</taxon>
        <taxon>Bacilli</taxon>
        <taxon>Lactobacillales</taxon>
        <taxon>Enterococcaceae</taxon>
        <taxon>Enterococcus</taxon>
    </lineage>
</organism>
<feature type="domain" description="Aminoglycoside phosphotransferase" evidence="8">
    <location>
        <begin position="34"/>
        <end position="270"/>
    </location>
</feature>
<comment type="similarity">
    <text evidence="1">Belongs to the methylthioribose kinase family.</text>
</comment>
<dbReference type="InterPro" id="IPR009212">
    <property type="entry name" value="Methylthioribose_kinase"/>
</dbReference>
<protein>
    <recommendedName>
        <fullName evidence="3">S-methyl-5-thioribose kinase</fullName>
        <ecNumber evidence="3">2.7.1.100</ecNumber>
    </recommendedName>
</protein>
<evidence type="ECO:0000259" key="8">
    <source>
        <dbReference type="Pfam" id="PF01636"/>
    </source>
</evidence>
<keyword evidence="7" id="KW-0067">ATP-binding</keyword>
<gene>
    <name evidence="9" type="ORF">I6N96_06725</name>
</gene>
<evidence type="ECO:0000256" key="1">
    <source>
        <dbReference type="ARBA" id="ARBA00010165"/>
    </source>
</evidence>
<proteinExistence type="inferred from homology"/>